<name>A0AAD7X022_9TELE</name>
<gene>
    <name evidence="2" type="ORF">AAFF_G00423150</name>
</gene>
<comment type="caution">
    <text evidence="2">The sequence shown here is derived from an EMBL/GenBank/DDBJ whole genome shotgun (WGS) entry which is preliminary data.</text>
</comment>
<feature type="compositionally biased region" description="Basic residues" evidence="1">
    <location>
        <begin position="16"/>
        <end position="25"/>
    </location>
</feature>
<sequence>MQSSEGRAQNTEKKVHAPPRRRHGRTAGPPDEAGVARILRFSNSLPPFLSLRASGGSQAPRFGIAAVRRRFANPPRSKSKKRSLQLLHVPSRDQPRSSLSLGLLCMSNVWRGAFPECLLAGSEHFRRSRRGKGRR</sequence>
<evidence type="ECO:0000256" key="1">
    <source>
        <dbReference type="SAM" id="MobiDB-lite"/>
    </source>
</evidence>
<protein>
    <submittedName>
        <fullName evidence="2">Uncharacterized protein</fullName>
    </submittedName>
</protein>
<dbReference type="AlphaFoldDB" id="A0AAD7X022"/>
<organism evidence="2 3">
    <name type="scientific">Aldrovandia affinis</name>
    <dbReference type="NCBI Taxonomy" id="143900"/>
    <lineage>
        <taxon>Eukaryota</taxon>
        <taxon>Metazoa</taxon>
        <taxon>Chordata</taxon>
        <taxon>Craniata</taxon>
        <taxon>Vertebrata</taxon>
        <taxon>Euteleostomi</taxon>
        <taxon>Actinopterygii</taxon>
        <taxon>Neopterygii</taxon>
        <taxon>Teleostei</taxon>
        <taxon>Notacanthiformes</taxon>
        <taxon>Halosauridae</taxon>
        <taxon>Aldrovandia</taxon>
    </lineage>
</organism>
<accession>A0AAD7X022</accession>
<evidence type="ECO:0000313" key="3">
    <source>
        <dbReference type="Proteomes" id="UP001221898"/>
    </source>
</evidence>
<dbReference type="EMBL" id="JAINUG010000009">
    <property type="protein sequence ID" value="KAJ8415335.1"/>
    <property type="molecule type" value="Genomic_DNA"/>
</dbReference>
<proteinExistence type="predicted"/>
<feature type="region of interest" description="Disordered" evidence="1">
    <location>
        <begin position="1"/>
        <end position="35"/>
    </location>
</feature>
<keyword evidence="3" id="KW-1185">Reference proteome</keyword>
<dbReference type="Proteomes" id="UP001221898">
    <property type="component" value="Unassembled WGS sequence"/>
</dbReference>
<reference evidence="2" key="1">
    <citation type="journal article" date="2023" name="Science">
        <title>Genome structures resolve the early diversification of teleost fishes.</title>
        <authorList>
            <person name="Parey E."/>
            <person name="Louis A."/>
            <person name="Montfort J."/>
            <person name="Bouchez O."/>
            <person name="Roques C."/>
            <person name="Iampietro C."/>
            <person name="Lluch J."/>
            <person name="Castinel A."/>
            <person name="Donnadieu C."/>
            <person name="Desvignes T."/>
            <person name="Floi Bucao C."/>
            <person name="Jouanno E."/>
            <person name="Wen M."/>
            <person name="Mejri S."/>
            <person name="Dirks R."/>
            <person name="Jansen H."/>
            <person name="Henkel C."/>
            <person name="Chen W.J."/>
            <person name="Zahm M."/>
            <person name="Cabau C."/>
            <person name="Klopp C."/>
            <person name="Thompson A.W."/>
            <person name="Robinson-Rechavi M."/>
            <person name="Braasch I."/>
            <person name="Lecointre G."/>
            <person name="Bobe J."/>
            <person name="Postlethwait J.H."/>
            <person name="Berthelot C."/>
            <person name="Roest Crollius H."/>
            <person name="Guiguen Y."/>
        </authorList>
    </citation>
    <scope>NUCLEOTIDE SEQUENCE</scope>
    <source>
        <strain evidence="2">NC1722</strain>
    </source>
</reference>
<evidence type="ECO:0000313" key="2">
    <source>
        <dbReference type="EMBL" id="KAJ8415335.1"/>
    </source>
</evidence>